<dbReference type="RefSeq" id="WP_092693866.1">
    <property type="nucleotide sequence ID" value="NZ_FNBK01000012.1"/>
</dbReference>
<feature type="region of interest" description="Disordered" evidence="1">
    <location>
        <begin position="621"/>
        <end position="643"/>
    </location>
</feature>
<protein>
    <submittedName>
        <fullName evidence="3">Ca-activated chloride channel family protein</fullName>
    </submittedName>
</protein>
<evidence type="ECO:0000313" key="3">
    <source>
        <dbReference type="EMBL" id="SDF96025.1"/>
    </source>
</evidence>
<reference evidence="4" key="1">
    <citation type="submission" date="2016-10" db="EMBL/GenBank/DDBJ databases">
        <authorList>
            <person name="Varghese N."/>
            <person name="Submissions S."/>
        </authorList>
    </citation>
    <scope>NUCLEOTIDE SEQUENCE [LARGE SCALE GENOMIC DNA]</scope>
    <source>
        <strain evidence="4">IBRC-M 10760</strain>
    </source>
</reference>
<dbReference type="OrthoDB" id="156864at2157"/>
<dbReference type="PANTHER" id="PTHR10579">
    <property type="entry name" value="CALCIUM-ACTIVATED CHLORIDE CHANNEL REGULATOR"/>
    <property type="match status" value="1"/>
</dbReference>
<gene>
    <name evidence="3" type="ORF">SAMN05216218_11276</name>
</gene>
<dbReference type="AlphaFoldDB" id="A0A1G7QC63"/>
<evidence type="ECO:0000259" key="2">
    <source>
        <dbReference type="PROSITE" id="PS50234"/>
    </source>
</evidence>
<name>A0A1G7QC63_9EURY</name>
<proteinExistence type="predicted"/>
<dbReference type="InterPro" id="IPR002035">
    <property type="entry name" value="VWF_A"/>
</dbReference>
<accession>A0A1G7QC63</accession>
<dbReference type="Gene3D" id="3.40.50.410">
    <property type="entry name" value="von Willebrand factor, type A domain"/>
    <property type="match status" value="1"/>
</dbReference>
<evidence type="ECO:0000256" key="1">
    <source>
        <dbReference type="SAM" id="MobiDB-lite"/>
    </source>
</evidence>
<dbReference type="STRING" id="660518.SAMN05216218_11276"/>
<sequence length="702" mass="76333">MNSNHTDLRDGVRSDLTVEFVTQRTLESCGETVQRLVVTTDDGEEHELVVTPARSPIGGLETGNRYDFHDIVGCAPVDKAASAPARCPDCGDRLREGTTVDAIGDAVTEAATTLELSDVFGVVGEETTVTPVRDDDTNVDDWQPRPQNNQTQAVTAPDYVCDACGRHVSQHELRSHEDATADNAQIMADHAPAASADMASPETVGLAAGGAKDVTNFRENAESGYTPQPEAISDEGLFYDYYFETGAPTETDALFAPRYAAAVSEHPISGETERYLSVGLDSTLSVAEFERPRLDLVAVLDVSGSMNSEFDGYYYDEHGRKREAENDATTKLAAATQSLCALTEQLCDDDRLGVVLYNNRAHVAKPLRDVGSTDMDAIRRHIGEVSAGGGTNLEDGFEAAWDMLADGEPREDLERRVVFMTDMMPNMGATDESELTDLFADAADRGIHTTFIGMGLDANAELADALSGIRGANHYFVHSATEFEQRLGEEFAYMVTPLVYDLGLELETDECEIAAVHGSPSADDATGELMHVTTLFPSAKDDGEARGGVVLLRLDGGVGPVNVDLIASWTERDGSEHSQRVTVALPDGTESFDHDGVRKAVALARYARELRSWARNVHERAASTNGVDDWLPTDQRGEHERESVPLGVPDEYTARFEQLRAYLDAEMQAVGDDDMEQELALLDMLLEHGANRNPDTNQESER</sequence>
<dbReference type="InterPro" id="IPR036465">
    <property type="entry name" value="vWFA_dom_sf"/>
</dbReference>
<dbReference type="Proteomes" id="UP000199076">
    <property type="component" value="Unassembled WGS sequence"/>
</dbReference>
<organism evidence="3 4">
    <name type="scientific">Halorientalis regularis</name>
    <dbReference type="NCBI Taxonomy" id="660518"/>
    <lineage>
        <taxon>Archaea</taxon>
        <taxon>Methanobacteriati</taxon>
        <taxon>Methanobacteriota</taxon>
        <taxon>Stenosarchaea group</taxon>
        <taxon>Halobacteria</taxon>
        <taxon>Halobacteriales</taxon>
        <taxon>Haloarculaceae</taxon>
        <taxon>Halorientalis</taxon>
    </lineage>
</organism>
<dbReference type="SUPFAM" id="SSF53300">
    <property type="entry name" value="vWA-like"/>
    <property type="match status" value="1"/>
</dbReference>
<evidence type="ECO:0000313" key="4">
    <source>
        <dbReference type="Proteomes" id="UP000199076"/>
    </source>
</evidence>
<dbReference type="EMBL" id="FNBK01000012">
    <property type="protein sequence ID" value="SDF96025.1"/>
    <property type="molecule type" value="Genomic_DNA"/>
</dbReference>
<dbReference type="Pfam" id="PF13519">
    <property type="entry name" value="VWA_2"/>
    <property type="match status" value="1"/>
</dbReference>
<keyword evidence="4" id="KW-1185">Reference proteome</keyword>
<dbReference type="PANTHER" id="PTHR10579:SF43">
    <property type="entry name" value="ZINC FINGER (C3HC4-TYPE RING FINGER) FAMILY PROTEIN"/>
    <property type="match status" value="1"/>
</dbReference>
<dbReference type="InterPro" id="IPR051266">
    <property type="entry name" value="CLCR"/>
</dbReference>
<feature type="domain" description="VWFA" evidence="2">
    <location>
        <begin position="295"/>
        <end position="498"/>
    </location>
</feature>
<dbReference type="SMART" id="SM00327">
    <property type="entry name" value="VWA"/>
    <property type="match status" value="1"/>
</dbReference>
<dbReference type="PROSITE" id="PS50234">
    <property type="entry name" value="VWFA"/>
    <property type="match status" value="1"/>
</dbReference>